<comment type="caution">
    <text evidence="3">The sequence shown here is derived from an EMBL/GenBank/DDBJ whole genome shotgun (WGS) entry which is preliminary data.</text>
</comment>
<dbReference type="EMBL" id="JARKIE010000733">
    <property type="protein sequence ID" value="KAJ7619030.1"/>
    <property type="molecule type" value="Genomic_DNA"/>
</dbReference>
<organism evidence="3 4">
    <name type="scientific">Mycena rosella</name>
    <name type="common">Pink bonnet</name>
    <name type="synonym">Agaricus rosellus</name>
    <dbReference type="NCBI Taxonomy" id="1033263"/>
    <lineage>
        <taxon>Eukaryota</taxon>
        <taxon>Fungi</taxon>
        <taxon>Dikarya</taxon>
        <taxon>Basidiomycota</taxon>
        <taxon>Agaricomycotina</taxon>
        <taxon>Agaricomycetes</taxon>
        <taxon>Agaricomycetidae</taxon>
        <taxon>Agaricales</taxon>
        <taxon>Marasmiineae</taxon>
        <taxon>Mycenaceae</taxon>
        <taxon>Mycena</taxon>
    </lineage>
</organism>
<keyword evidence="4" id="KW-1185">Reference proteome</keyword>
<keyword evidence="2" id="KW-1133">Transmembrane helix</keyword>
<evidence type="ECO:0000313" key="3">
    <source>
        <dbReference type="EMBL" id="KAJ7619030.1"/>
    </source>
</evidence>
<keyword evidence="2" id="KW-0472">Membrane</keyword>
<feature type="transmembrane region" description="Helical" evidence="2">
    <location>
        <begin position="422"/>
        <end position="445"/>
    </location>
</feature>
<evidence type="ECO:0000313" key="4">
    <source>
        <dbReference type="Proteomes" id="UP001221757"/>
    </source>
</evidence>
<sequence>MAALGVREFARAIRYLPTIHHQGNWQTLRKYAQFALDEAEAAPILSDDRMRDLNTPSQVSLSGGQRARVLAISYCAILPPPSSALPSPLLSAIAMHHSSGIPIVSQRACYLPPRNPINSPMGMVDATTLLLLQKMMADAQEHGRVVWYENKARCALTGESESDDLPCGPNESQKKIQAWLVSAGLLEAEDSNEATDEADESTPPDSPSSPETPTRRPWHRRLEIVIPSKASPQSASEPALRSPRSPLSPIKLWSAVQRGKSSIPIPTMRLKPKHAAADPSSPPVATPRRKKCRSLDSAPAAGPSRPEAADPADSVLTTAFKRAALLGIITHDDADDIMRRHREPLPESDFHAPSWFIPAHAPPPTPTPTLPKIRAPPRPKHDPRFDPPSSYRWLAPAPPPPPPAATAFPPARGEIPCDELRWYHPFILVILWHVFVLTFCTYAVLRLVLKPLLFCVVLYYIVFLLGVLVAFLI</sequence>
<feature type="compositionally biased region" description="Acidic residues" evidence="1">
    <location>
        <begin position="190"/>
        <end position="202"/>
    </location>
</feature>
<dbReference type="AlphaFoldDB" id="A0AAD7BEZ6"/>
<reference evidence="3" key="1">
    <citation type="submission" date="2023-03" db="EMBL/GenBank/DDBJ databases">
        <title>Massive genome expansion in bonnet fungi (Mycena s.s.) driven by repeated elements and novel gene families across ecological guilds.</title>
        <authorList>
            <consortium name="Lawrence Berkeley National Laboratory"/>
            <person name="Harder C.B."/>
            <person name="Miyauchi S."/>
            <person name="Viragh M."/>
            <person name="Kuo A."/>
            <person name="Thoen E."/>
            <person name="Andreopoulos B."/>
            <person name="Lu D."/>
            <person name="Skrede I."/>
            <person name="Drula E."/>
            <person name="Henrissat B."/>
            <person name="Morin E."/>
            <person name="Kohler A."/>
            <person name="Barry K."/>
            <person name="LaButti K."/>
            <person name="Morin E."/>
            <person name="Salamov A."/>
            <person name="Lipzen A."/>
            <person name="Mereny Z."/>
            <person name="Hegedus B."/>
            <person name="Baldrian P."/>
            <person name="Stursova M."/>
            <person name="Weitz H."/>
            <person name="Taylor A."/>
            <person name="Grigoriev I.V."/>
            <person name="Nagy L.G."/>
            <person name="Martin F."/>
            <person name="Kauserud H."/>
        </authorList>
    </citation>
    <scope>NUCLEOTIDE SEQUENCE</scope>
    <source>
        <strain evidence="3">CBHHK067</strain>
    </source>
</reference>
<evidence type="ECO:0000256" key="1">
    <source>
        <dbReference type="SAM" id="MobiDB-lite"/>
    </source>
</evidence>
<gene>
    <name evidence="3" type="ORF">B0H17DRAFT_1219801</name>
</gene>
<name>A0AAD7BEZ6_MYCRO</name>
<dbReference type="Proteomes" id="UP001221757">
    <property type="component" value="Unassembled WGS sequence"/>
</dbReference>
<evidence type="ECO:0000256" key="2">
    <source>
        <dbReference type="SAM" id="Phobius"/>
    </source>
</evidence>
<feature type="transmembrane region" description="Helical" evidence="2">
    <location>
        <begin position="452"/>
        <end position="472"/>
    </location>
</feature>
<feature type="region of interest" description="Disordered" evidence="1">
    <location>
        <begin position="190"/>
        <end position="312"/>
    </location>
</feature>
<accession>A0AAD7BEZ6</accession>
<proteinExistence type="predicted"/>
<feature type="compositionally biased region" description="Low complexity" evidence="1">
    <location>
        <begin position="234"/>
        <end position="249"/>
    </location>
</feature>
<keyword evidence="2" id="KW-0812">Transmembrane</keyword>
<protein>
    <submittedName>
        <fullName evidence="3">Uncharacterized protein</fullName>
    </submittedName>
</protein>